<sequence length="239" mass="26117">MSSIQSGHAFYGQHIAVLVFSTTTPRLAGDAGNNSSFDFPVRYEIIEGGFSDLIKGSDIIRQRLVSAARNLAELGIRGIVGDCGLMSLYQKEIAQEGIPFVGSSLCLIPSVWQMVGRKGNIGILTGHSELLSKKHLIASGWDETINISIQGMENEPHFNNIVIQGGHELDPVQMRNDVLNGVDKLMTKTDDLSAIIIECSNLGTFSSSVYEKTRVPVLDVISCSILLERMINPHVFSER</sequence>
<comment type="caution">
    <text evidence="1">The sequence shown here is derived from an EMBL/GenBank/DDBJ whole genome shotgun (WGS) entry which is preliminary data.</text>
</comment>
<name>A0A645D4R2_9ZZZZ</name>
<gene>
    <name evidence="1" type="ORF">SDC9_131129</name>
</gene>
<dbReference type="EMBL" id="VSSQ01032706">
    <property type="protein sequence ID" value="MPM84058.1"/>
    <property type="molecule type" value="Genomic_DNA"/>
</dbReference>
<reference evidence="1" key="1">
    <citation type="submission" date="2019-08" db="EMBL/GenBank/DDBJ databases">
        <authorList>
            <person name="Kucharzyk K."/>
            <person name="Murdoch R.W."/>
            <person name="Higgins S."/>
            <person name="Loffler F."/>
        </authorList>
    </citation>
    <scope>NUCLEOTIDE SEQUENCE</scope>
</reference>
<dbReference type="AlphaFoldDB" id="A0A645D4R2"/>
<accession>A0A645D4R2</accession>
<organism evidence="1">
    <name type="scientific">bioreactor metagenome</name>
    <dbReference type="NCBI Taxonomy" id="1076179"/>
    <lineage>
        <taxon>unclassified sequences</taxon>
        <taxon>metagenomes</taxon>
        <taxon>ecological metagenomes</taxon>
    </lineage>
</organism>
<protein>
    <recommendedName>
        <fullName evidence="2">Hydantoin racemase</fullName>
    </recommendedName>
</protein>
<evidence type="ECO:0008006" key="2">
    <source>
        <dbReference type="Google" id="ProtNLM"/>
    </source>
</evidence>
<proteinExistence type="predicted"/>
<evidence type="ECO:0000313" key="1">
    <source>
        <dbReference type="EMBL" id="MPM84058.1"/>
    </source>
</evidence>